<dbReference type="Pfam" id="PF07287">
    <property type="entry name" value="AtuA"/>
    <property type="match status" value="1"/>
</dbReference>
<evidence type="ECO:0000259" key="2">
    <source>
        <dbReference type="Pfam" id="PF23544"/>
    </source>
</evidence>
<reference evidence="3 4" key="1">
    <citation type="submission" date="2023-09" db="EMBL/GenBank/DDBJ databases">
        <authorList>
            <person name="Rey-Velasco X."/>
        </authorList>
    </citation>
    <scope>NUCLEOTIDE SEQUENCE [LARGE SCALE GENOMIC DNA]</scope>
    <source>
        <strain evidence="3 4">W345</strain>
    </source>
</reference>
<dbReference type="PANTHER" id="PTHR47708:SF2">
    <property type="entry name" value="SI:CH73-132F6.5"/>
    <property type="match status" value="1"/>
</dbReference>
<protein>
    <submittedName>
        <fullName evidence="3">Acyclic terpene utilization AtuA family protein</fullName>
    </submittedName>
</protein>
<feature type="domain" description="AtuA-like ferredoxin-fold" evidence="2">
    <location>
        <begin position="491"/>
        <end position="589"/>
    </location>
</feature>
<proteinExistence type="predicted"/>
<dbReference type="PANTHER" id="PTHR47708">
    <property type="match status" value="1"/>
</dbReference>
<accession>A0ABU2WEV8</accession>
<dbReference type="RefSeq" id="WP_311363785.1">
    <property type="nucleotide sequence ID" value="NZ_JAVRIC010000003.1"/>
</dbReference>
<evidence type="ECO:0000259" key="1">
    <source>
        <dbReference type="Pfam" id="PF07287"/>
    </source>
</evidence>
<sequence>MKRVRIGGAAGYWGDTAFGPEQLVQQGDVQYLVFDYLAEVTMAILAKARAKGAQAGYATDFVTQVIRPHAAEIKRRGIRVIANAGGVNLPACAQAIRAALAEAGVDLKVGTVEGDDLLDRAEALRAVGTREMFDGRPLPEKLASCNAYLGAFPIAASLDAGADIVVTGRVVDSAVTLGALIHEFGWKPEDWDRLAAGTLAGHLIECGCQATGGNFTDWESVAGDWARMGFPIAECAADGSFVITKPEGTGGCVTPLSVGEQLVYEIDDPQAYLVPDVTCDFSGARLVQEAPDRVHVSGVRGRPRTASYKVCATHDDGFRASFLQTITGFEAPRRARANGEAILAVARRRLEKLGLPDFLDTAIHLIGCNTLWNPAHFPPPEAHELVLRVDVWHARHSGCEAFSKEAAGAALSMTTGRCAAGPTGRPKTTPVVRPFSFLFPKSEVPVRVAVDGASVAYDWAAYVRAGAPVPAARLAESCAPASSAQEELVSVPLRRLAVARSGDKGDKSNIGVIARRAEFLPWIAAALSAEAVQAWMAHTGTPRVERFLLPGLNALNFLLHDALGGGGAVSLRLDVQGKTYAQQLLHHPVRVPRALLENLKSDYGDL</sequence>
<feature type="domain" description="Acyclic terpene utilisation N-terminal" evidence="1">
    <location>
        <begin position="4"/>
        <end position="449"/>
    </location>
</feature>
<evidence type="ECO:0000313" key="4">
    <source>
        <dbReference type="Proteomes" id="UP001254608"/>
    </source>
</evidence>
<name>A0ABU2WEV8_9GAMM</name>
<dbReference type="InterPro" id="IPR010839">
    <property type="entry name" value="AtuA_N"/>
</dbReference>
<organism evidence="3 4">
    <name type="scientific">Banduia mediterranea</name>
    <dbReference type="NCBI Taxonomy" id="3075609"/>
    <lineage>
        <taxon>Bacteria</taxon>
        <taxon>Pseudomonadati</taxon>
        <taxon>Pseudomonadota</taxon>
        <taxon>Gammaproteobacteria</taxon>
        <taxon>Nevskiales</taxon>
        <taxon>Algiphilaceae</taxon>
        <taxon>Banduia</taxon>
    </lineage>
</organism>
<evidence type="ECO:0000313" key="3">
    <source>
        <dbReference type="EMBL" id="MDT0496395.1"/>
    </source>
</evidence>
<dbReference type="Proteomes" id="UP001254608">
    <property type="component" value="Unassembled WGS sequence"/>
</dbReference>
<comment type="caution">
    <text evidence="3">The sequence shown here is derived from an EMBL/GenBank/DDBJ whole genome shotgun (WGS) entry which is preliminary data.</text>
</comment>
<gene>
    <name evidence="3" type="ORF">RM530_03320</name>
</gene>
<dbReference type="EMBL" id="JAVRIC010000003">
    <property type="protein sequence ID" value="MDT0496395.1"/>
    <property type="molecule type" value="Genomic_DNA"/>
</dbReference>
<dbReference type="InterPro" id="IPR056362">
    <property type="entry name" value="AtuA-like_ferredoxin_dom"/>
</dbReference>
<keyword evidence="4" id="KW-1185">Reference proteome</keyword>
<dbReference type="Pfam" id="PF23544">
    <property type="entry name" value="AtuA_ferredoxin"/>
    <property type="match status" value="1"/>
</dbReference>